<dbReference type="STRING" id="1122991.GCA_000613445_00575"/>
<keyword evidence="1" id="KW-0732">Signal</keyword>
<keyword evidence="3" id="KW-1185">Reference proteome</keyword>
<reference evidence="2 3" key="1">
    <citation type="submission" date="2018-05" db="EMBL/GenBank/DDBJ databases">
        <title>Genomic Encyclopedia of Type Strains, Phase I: the one thousand microbial genomes (KMG-I) project.</title>
        <authorList>
            <person name="Kyrpides N."/>
        </authorList>
    </citation>
    <scope>NUCLEOTIDE SEQUENCE [LARGE SCALE GENOMIC DNA]</scope>
    <source>
        <strain evidence="2 3">DSM 15611</strain>
    </source>
</reference>
<dbReference type="Proteomes" id="UP000248314">
    <property type="component" value="Unassembled WGS sequence"/>
</dbReference>
<feature type="chain" id="PRO_5016452648" description="Secreted protein (Por secretion system target)" evidence="1">
    <location>
        <begin position="26"/>
        <end position="355"/>
    </location>
</feature>
<sequence>MANRQRTITGVLMALALAFVSGVRAQEHVQQDVGAFQNGQFSRRILNYFSPGERGEHCVWDFSKLQFVNGEQTVCQKVDSLGRLSVTDDKQITYYVMRRDSIFEISNEAPLTRTFYYQPICHAVLPMSLGDSISTSFSGFGIYCNDHYYKESGFNYVVVDGLGSIVLAEGDTLRNVLRVYKYKSYFVAMDVNPIKLDSTHLKQVIEERYEWYVKGLVRPVFETMTSTSYDNLTPLGTTKRAYCALAADIHAVIDEQIRPKLGNADTDTPIVSQNIIHYKVNVTEGAAMVNYTLDKRANITMLLCDNMGMVYGSKRFVQEAGEGYQSQFDLRSLRHGVYILYINVNGKVYSEKVRK</sequence>
<accession>A0A318HPI9</accession>
<dbReference type="EMBL" id="QJJX01000044">
    <property type="protein sequence ID" value="PXX18950.1"/>
    <property type="molecule type" value="Genomic_DNA"/>
</dbReference>
<evidence type="ECO:0000313" key="2">
    <source>
        <dbReference type="EMBL" id="PXX18950.1"/>
    </source>
</evidence>
<name>A0A318HPI9_9BACT</name>
<evidence type="ECO:0000313" key="3">
    <source>
        <dbReference type="Proteomes" id="UP000248314"/>
    </source>
</evidence>
<organism evidence="2 3">
    <name type="scientific">Hoylesella shahii DSM 15611 = JCM 12083</name>
    <dbReference type="NCBI Taxonomy" id="1122991"/>
    <lineage>
        <taxon>Bacteria</taxon>
        <taxon>Pseudomonadati</taxon>
        <taxon>Bacteroidota</taxon>
        <taxon>Bacteroidia</taxon>
        <taxon>Bacteroidales</taxon>
        <taxon>Prevotellaceae</taxon>
        <taxon>Hoylesella</taxon>
    </lineage>
</organism>
<comment type="caution">
    <text evidence="2">The sequence shown here is derived from an EMBL/GenBank/DDBJ whole genome shotgun (WGS) entry which is preliminary data.</text>
</comment>
<gene>
    <name evidence="2" type="ORF">EJ73_02518</name>
</gene>
<proteinExistence type="predicted"/>
<evidence type="ECO:0008006" key="4">
    <source>
        <dbReference type="Google" id="ProtNLM"/>
    </source>
</evidence>
<dbReference type="AlphaFoldDB" id="A0A318HPI9"/>
<protein>
    <recommendedName>
        <fullName evidence="4">Secreted protein (Por secretion system target)</fullName>
    </recommendedName>
</protein>
<dbReference type="RefSeq" id="WP_146210640.1">
    <property type="nucleotide sequence ID" value="NZ_QJJX01000044.1"/>
</dbReference>
<feature type="signal peptide" evidence="1">
    <location>
        <begin position="1"/>
        <end position="25"/>
    </location>
</feature>
<evidence type="ECO:0000256" key="1">
    <source>
        <dbReference type="SAM" id="SignalP"/>
    </source>
</evidence>